<evidence type="ECO:0000313" key="2">
    <source>
        <dbReference type="EMBL" id="GGP18509.1"/>
    </source>
</evidence>
<protein>
    <recommendedName>
        <fullName evidence="4">BON domain-containing protein</fullName>
    </recommendedName>
</protein>
<sequence>MKKRMLLTAVALASLTLSYGAYAADTASQPEIKAVKAGEASIRGSGTITAIDKENRVVTIKGDRGNVFDLTVGPDAKNFDELKVGDRVNAEYRRAIALALKKGGADIRADVETTASTFAAKGEQPGGAVARRQTIVANVISVDKKHNTIRVKGPKGRVVDVEVEDPDVMHKVKKGDQIVAVVTDALAISVTPAAAK</sequence>
<accession>A0ABQ2P5Q4</accession>
<evidence type="ECO:0008006" key="4">
    <source>
        <dbReference type="Google" id="ProtNLM"/>
    </source>
</evidence>
<dbReference type="RefSeq" id="WP_188702058.1">
    <property type="nucleotide sequence ID" value="NZ_BMLX01000001.1"/>
</dbReference>
<name>A0ABQ2P5Q4_9NEIS</name>
<dbReference type="EMBL" id="BMLX01000001">
    <property type="protein sequence ID" value="GGP18509.1"/>
    <property type="molecule type" value="Genomic_DNA"/>
</dbReference>
<dbReference type="Proteomes" id="UP000637267">
    <property type="component" value="Unassembled WGS sequence"/>
</dbReference>
<keyword evidence="1" id="KW-0732">Signal</keyword>
<comment type="caution">
    <text evidence="2">The sequence shown here is derived from an EMBL/GenBank/DDBJ whole genome shotgun (WGS) entry which is preliminary data.</text>
</comment>
<keyword evidence="3" id="KW-1185">Reference proteome</keyword>
<organism evidence="2 3">
    <name type="scientific">Silvimonas iriomotensis</name>
    <dbReference type="NCBI Taxonomy" id="449662"/>
    <lineage>
        <taxon>Bacteria</taxon>
        <taxon>Pseudomonadati</taxon>
        <taxon>Pseudomonadota</taxon>
        <taxon>Betaproteobacteria</taxon>
        <taxon>Neisseriales</taxon>
        <taxon>Chitinibacteraceae</taxon>
        <taxon>Silvimonas</taxon>
    </lineage>
</organism>
<evidence type="ECO:0000256" key="1">
    <source>
        <dbReference type="SAM" id="SignalP"/>
    </source>
</evidence>
<feature type="signal peptide" evidence="1">
    <location>
        <begin position="1"/>
        <end position="23"/>
    </location>
</feature>
<reference evidence="3" key="1">
    <citation type="journal article" date="2019" name="Int. J. Syst. Evol. Microbiol.">
        <title>The Global Catalogue of Microorganisms (GCM) 10K type strain sequencing project: providing services to taxonomists for standard genome sequencing and annotation.</title>
        <authorList>
            <consortium name="The Broad Institute Genomics Platform"/>
            <consortium name="The Broad Institute Genome Sequencing Center for Infectious Disease"/>
            <person name="Wu L."/>
            <person name="Ma J."/>
        </authorList>
    </citation>
    <scope>NUCLEOTIDE SEQUENCE [LARGE SCALE GENOMIC DNA]</scope>
    <source>
        <strain evidence="3">CGMCC 1.8859</strain>
    </source>
</reference>
<evidence type="ECO:0000313" key="3">
    <source>
        <dbReference type="Proteomes" id="UP000637267"/>
    </source>
</evidence>
<proteinExistence type="predicted"/>
<feature type="chain" id="PRO_5046776340" description="BON domain-containing protein" evidence="1">
    <location>
        <begin position="24"/>
        <end position="196"/>
    </location>
</feature>
<gene>
    <name evidence="2" type="ORF">GCM10010970_05340</name>
</gene>